<dbReference type="GO" id="GO:0003682">
    <property type="term" value="F:chromatin binding"/>
    <property type="evidence" value="ECO:0007669"/>
    <property type="project" value="TreeGrafter"/>
</dbReference>
<feature type="compositionally biased region" description="Basic residues" evidence="1">
    <location>
        <begin position="39"/>
        <end position="48"/>
    </location>
</feature>
<dbReference type="PANTHER" id="PTHR46760:SF1">
    <property type="entry name" value="TRANSCRIPTION TERMINATION FACTOR 1"/>
    <property type="match status" value="1"/>
</dbReference>
<dbReference type="SMART" id="SM00717">
    <property type="entry name" value="SANT"/>
    <property type="match status" value="3"/>
</dbReference>
<feature type="region of interest" description="Disordered" evidence="1">
    <location>
        <begin position="1"/>
        <end position="148"/>
    </location>
</feature>
<dbReference type="Proteomes" id="UP000693946">
    <property type="component" value="Linkage Group LG5"/>
</dbReference>
<reference evidence="4 5" key="1">
    <citation type="journal article" date="2021" name="Sci. Rep.">
        <title>Chromosome anchoring in Senegalese sole (Solea senegalensis) reveals sex-associated markers and genome rearrangements in flatfish.</title>
        <authorList>
            <person name="Guerrero-Cozar I."/>
            <person name="Gomez-Garrido J."/>
            <person name="Berbel C."/>
            <person name="Martinez-Blanch J.F."/>
            <person name="Alioto T."/>
            <person name="Claros M.G."/>
            <person name="Gagnaire P.A."/>
            <person name="Manchado M."/>
        </authorList>
    </citation>
    <scope>NUCLEOTIDE SEQUENCE [LARGE SCALE GENOMIC DNA]</scope>
    <source>
        <strain evidence="4">Sse05_10M</strain>
    </source>
</reference>
<organism evidence="4 5">
    <name type="scientific">Solea senegalensis</name>
    <name type="common">Senegalese sole</name>
    <dbReference type="NCBI Taxonomy" id="28829"/>
    <lineage>
        <taxon>Eukaryota</taxon>
        <taxon>Metazoa</taxon>
        <taxon>Chordata</taxon>
        <taxon>Craniata</taxon>
        <taxon>Vertebrata</taxon>
        <taxon>Euteleostomi</taxon>
        <taxon>Actinopterygii</taxon>
        <taxon>Neopterygii</taxon>
        <taxon>Teleostei</taxon>
        <taxon>Neoteleostei</taxon>
        <taxon>Acanthomorphata</taxon>
        <taxon>Carangaria</taxon>
        <taxon>Pleuronectiformes</taxon>
        <taxon>Pleuronectoidei</taxon>
        <taxon>Soleidae</taxon>
        <taxon>Solea</taxon>
    </lineage>
</organism>
<reference evidence="4" key="2">
    <citation type="submission" date="2021-03" db="EMBL/GenBank/DDBJ databases">
        <authorList>
            <person name="Guerrero-Cozar I."/>
            <person name="Gomez-Garrido J."/>
            <person name="Berbel C."/>
            <person name="Martinez-Blanch J.F."/>
            <person name="Alioto T."/>
            <person name="Claros M.G."/>
            <person name="Gagnaire P.A."/>
            <person name="Manchado M."/>
        </authorList>
    </citation>
    <scope>NUCLEOTIDE SEQUENCE</scope>
    <source>
        <strain evidence="4">Sse05_10M</strain>
        <tissue evidence="4">Blood</tissue>
    </source>
</reference>
<evidence type="ECO:0000259" key="2">
    <source>
        <dbReference type="PROSITE" id="PS50090"/>
    </source>
</evidence>
<dbReference type="EMBL" id="JAGKHQ010000017">
    <property type="protein sequence ID" value="KAG7489916.1"/>
    <property type="molecule type" value="Genomic_DNA"/>
</dbReference>
<dbReference type="InterPro" id="IPR053078">
    <property type="entry name" value="TTF1-like"/>
</dbReference>
<dbReference type="PANTHER" id="PTHR46760">
    <property type="entry name" value="TRANSCRIPTION TERMINATION FACTOR 1"/>
    <property type="match status" value="1"/>
</dbReference>
<name>A0AAV6QG46_SOLSE</name>
<evidence type="ECO:0000313" key="5">
    <source>
        <dbReference type="Proteomes" id="UP000693946"/>
    </source>
</evidence>
<sequence>MMNPPTDSLSSSPQKRKRRKSESVEEFPVPVDVNTPERLKKKKKKEKKRRQEDKQEVSLPLPPTAYEETKKRHKKKKVHEEQGGEEEDEVVVEEAVQEEVAEEVQGTVLTRETEKRKKKKKHKNNVSEASTVTVTNRSNREFDSLLSVEQNTRMEEEKEIKSEVVSHESDIVEKKKKVNEGERKSEQMEEKMGKKSTMKGRAAEKRRGGPAALEDQADWALVEELQEFIPNVKEKSAHEIYRLLRYDLHRFKNFKQRGIALHHGRYTQEEIEQIRQNVSDFLALTGISSATQLLFPQRFKEQEKDIRKLKAQHHFMEKIAEGVPRTCHQVYTRAVKLFDDTNYNGRFSEEEIHSLIKLQNFHGNNWTAISKKMDRSVYALEKRFATIAAENGPWRSDEVSKLKLAVKARLEDLVQQGPAGAGLTREQLCNNLPWKEISQRVGTRSWCQCRLKWFSILKSKLSSGGSVFNRKPDGIRAKLNLIKTLYNMHVDDAAEINWDEVAKLVGNATPVCLQKAFHRLKVSRVPNWTRLSYGEIIDFLCKEVVPLLKKKLRELKKSELEERKQDDQEERKYQLSDIFTSEDEDYVEVDNSR</sequence>
<dbReference type="PROSITE" id="PS50090">
    <property type="entry name" value="MYB_LIKE"/>
    <property type="match status" value="1"/>
</dbReference>
<feature type="compositionally biased region" description="Acidic residues" evidence="1">
    <location>
        <begin position="83"/>
        <end position="102"/>
    </location>
</feature>
<comment type="caution">
    <text evidence="4">The sequence shown here is derived from an EMBL/GenBank/DDBJ whole genome shotgun (WGS) entry which is preliminary data.</text>
</comment>
<dbReference type="EMBL" id="JAGKHQ010000017">
    <property type="protein sequence ID" value="KAG7489917.1"/>
    <property type="molecule type" value="Genomic_DNA"/>
</dbReference>
<proteinExistence type="predicted"/>
<protein>
    <submittedName>
        <fullName evidence="3">Transcription termination factor 1</fullName>
    </submittedName>
</protein>
<dbReference type="GO" id="GO:0006363">
    <property type="term" value="P:termination of RNA polymerase I transcription"/>
    <property type="evidence" value="ECO:0007669"/>
    <property type="project" value="TreeGrafter"/>
</dbReference>
<feature type="domain" description="Myb-like" evidence="2">
    <location>
        <begin position="386"/>
        <end position="457"/>
    </location>
</feature>
<accession>A0AAV6QG46</accession>
<dbReference type="GO" id="GO:0005730">
    <property type="term" value="C:nucleolus"/>
    <property type="evidence" value="ECO:0007669"/>
    <property type="project" value="TreeGrafter"/>
</dbReference>
<evidence type="ECO:0000313" key="3">
    <source>
        <dbReference type="EMBL" id="KAG7489916.1"/>
    </source>
</evidence>
<dbReference type="InterPro" id="IPR001005">
    <property type="entry name" value="SANT/Myb"/>
</dbReference>
<gene>
    <name evidence="4" type="ORF">JOB18_023387</name>
</gene>
<keyword evidence="5" id="KW-1185">Reference proteome</keyword>
<dbReference type="AlphaFoldDB" id="A0AAV6QG46"/>
<evidence type="ECO:0000313" key="4">
    <source>
        <dbReference type="EMBL" id="KAG7489917.1"/>
    </source>
</evidence>
<dbReference type="Pfam" id="PF00249">
    <property type="entry name" value="Myb_DNA-binding"/>
    <property type="match status" value="1"/>
</dbReference>
<feature type="compositionally biased region" description="Basic and acidic residues" evidence="1">
    <location>
        <begin position="174"/>
        <end position="193"/>
    </location>
</feature>
<feature type="compositionally biased region" description="Polar residues" evidence="1">
    <location>
        <begin position="126"/>
        <end position="137"/>
    </location>
</feature>
<feature type="region of interest" description="Disordered" evidence="1">
    <location>
        <begin position="174"/>
        <end position="210"/>
    </location>
</feature>
<evidence type="ECO:0000256" key="1">
    <source>
        <dbReference type="SAM" id="MobiDB-lite"/>
    </source>
</evidence>